<protein>
    <submittedName>
        <fullName evidence="1">DUF742 domain-containing protein</fullName>
    </submittedName>
</protein>
<gene>
    <name evidence="1" type="ORF">GPZ80_10250</name>
</gene>
<evidence type="ECO:0000313" key="2">
    <source>
        <dbReference type="Proteomes" id="UP000734823"/>
    </source>
</evidence>
<evidence type="ECO:0000313" key="1">
    <source>
        <dbReference type="EMBL" id="MBC6447551.1"/>
    </source>
</evidence>
<sequence length="61" mass="6592">MRVPAVGAEAAAGVRLPPRVVKVLLADLIQRRYVIDRAGWNATVAPDVLTMQKVLDGLRAL</sequence>
<proteinExistence type="predicted"/>
<keyword evidence="2" id="KW-1185">Reference proteome</keyword>
<dbReference type="Proteomes" id="UP000734823">
    <property type="component" value="Unassembled WGS sequence"/>
</dbReference>
<organism evidence="1 2">
    <name type="scientific">Actinokineospora xionganensis</name>
    <dbReference type="NCBI Taxonomy" id="2684470"/>
    <lineage>
        <taxon>Bacteria</taxon>
        <taxon>Bacillati</taxon>
        <taxon>Actinomycetota</taxon>
        <taxon>Actinomycetes</taxon>
        <taxon>Pseudonocardiales</taxon>
        <taxon>Pseudonocardiaceae</taxon>
        <taxon>Actinokineospora</taxon>
    </lineage>
</organism>
<dbReference type="InterPro" id="IPR007995">
    <property type="entry name" value="DUF742"/>
</dbReference>
<dbReference type="RefSeq" id="WP_187220061.1">
    <property type="nucleotide sequence ID" value="NZ_JABVED010000004.1"/>
</dbReference>
<dbReference type="EMBL" id="JABVED010000004">
    <property type="protein sequence ID" value="MBC6447551.1"/>
    <property type="molecule type" value="Genomic_DNA"/>
</dbReference>
<dbReference type="Pfam" id="PF05331">
    <property type="entry name" value="DUF742"/>
    <property type="match status" value="1"/>
</dbReference>
<reference evidence="1 2" key="1">
    <citation type="submission" date="2020-06" db="EMBL/GenBank/DDBJ databases">
        <title>Actinokineospora xiongansis sp. nov., isolated from soil of Baiyangdian.</title>
        <authorList>
            <person name="Zhang X."/>
        </authorList>
    </citation>
    <scope>NUCLEOTIDE SEQUENCE [LARGE SCALE GENOMIC DNA]</scope>
    <source>
        <strain evidence="1 2">HBU206404</strain>
    </source>
</reference>
<comment type="caution">
    <text evidence="1">The sequence shown here is derived from an EMBL/GenBank/DDBJ whole genome shotgun (WGS) entry which is preliminary data.</text>
</comment>
<accession>A0ABR7L4E0</accession>
<name>A0ABR7L4E0_9PSEU</name>